<feature type="domain" description="GGDEF" evidence="3">
    <location>
        <begin position="271"/>
        <end position="408"/>
    </location>
</feature>
<evidence type="ECO:0000313" key="5">
    <source>
        <dbReference type="EMBL" id="OAN01379.1"/>
    </source>
</evidence>
<evidence type="ECO:0000313" key="7">
    <source>
        <dbReference type="Proteomes" id="UP001150001"/>
    </source>
</evidence>
<keyword evidence="1" id="KW-0472">Membrane</keyword>
<dbReference type="Pfam" id="PF00990">
    <property type="entry name" value="GGDEF"/>
    <property type="match status" value="1"/>
</dbReference>
<dbReference type="PANTHER" id="PTHR46663:SF2">
    <property type="entry name" value="GGDEF DOMAIN-CONTAINING PROTEIN"/>
    <property type="match status" value="1"/>
</dbReference>
<evidence type="ECO:0000313" key="6">
    <source>
        <dbReference type="Proteomes" id="UP000094761"/>
    </source>
</evidence>
<dbReference type="Proteomes" id="UP000094761">
    <property type="component" value="Unassembled WGS sequence"/>
</dbReference>
<dbReference type="NCBIfam" id="TIGR00254">
    <property type="entry name" value="GGDEF"/>
    <property type="match status" value="1"/>
</dbReference>
<feature type="transmembrane region" description="Helical" evidence="1">
    <location>
        <begin position="143"/>
        <end position="169"/>
    </location>
</feature>
<dbReference type="Proteomes" id="UP001150001">
    <property type="component" value="Unassembled WGS sequence"/>
</dbReference>
<sequence length="414" mass="45932">MNKPKVQSLSSRMLRIVSVLALAYLSIVLVVMIPTGLNQADKSHNELEQKLVLSLSGSAAIAIYVNNSEIANEVMDALMLHEEIDAVMLEGQDDVSFSSIRVLVDEESLWETANTYRLYSPTDGKPIGTLYIHNNSQVLQQKALAAVFNQVLFVVIQFVVTVVALILIFERIVGRPLTALAKALYSIKPGNTDTIATDEVNQKNELGVVVQSVNAFIDSSRQAIERERELRAQIEHWEQYYRNLAEQDILTGLKNRLGCEKYIQDATHSSHYIALLLVDLDGFKAVNDTYGHAAGDLILTQIAIRFSRLQSNSNIPGVVGRIGGDEFVIYLVLQQQDDKLLAKMAAQAIQLASQPVVYNQHPISVGCSIGVAVEQSAKLDIEKLVHKADRAMYSVKQSNKNDFRFFPLSTEDSD</sequence>
<gene>
    <name evidence="5" type="ORF">AZ468_09800</name>
    <name evidence="4" type="ORF">OPW20_13810</name>
</gene>
<keyword evidence="1" id="KW-1133">Transmembrane helix</keyword>
<proteinExistence type="predicted"/>
<dbReference type="EMBL" id="LUAX01000001">
    <property type="protein sequence ID" value="OAN01379.1"/>
    <property type="molecule type" value="Genomic_DNA"/>
</dbReference>
<dbReference type="SUPFAM" id="SSF55073">
    <property type="entry name" value="Nucleotide cyclase"/>
    <property type="match status" value="1"/>
</dbReference>
<dbReference type="RefSeq" id="WP_069667197.1">
    <property type="nucleotide sequence ID" value="NZ_JAPFIM010000014.1"/>
</dbReference>
<dbReference type="EMBL" id="JAPFIT010000017">
    <property type="protein sequence ID" value="MDC5741150.1"/>
    <property type="molecule type" value="Genomic_DNA"/>
</dbReference>
<feature type="transmembrane region" description="Helical" evidence="1">
    <location>
        <begin position="12"/>
        <end position="33"/>
    </location>
</feature>
<dbReference type="GO" id="GO:0007165">
    <property type="term" value="P:signal transduction"/>
    <property type="evidence" value="ECO:0007669"/>
    <property type="project" value="InterPro"/>
</dbReference>
<dbReference type="Gene3D" id="3.30.70.270">
    <property type="match status" value="1"/>
</dbReference>
<dbReference type="GO" id="GO:0016020">
    <property type="term" value="C:membrane"/>
    <property type="evidence" value="ECO:0007669"/>
    <property type="project" value="InterPro"/>
</dbReference>
<reference evidence="4" key="2">
    <citation type="submission" date="2022-11" db="EMBL/GenBank/DDBJ databases">
        <title>Role of the vibriolysin VemA secreted by the emergent pathogen Vibrio europaeus in the colonization of Manila clam mucus.</title>
        <authorList>
            <person name="Martinez C."/>
            <person name="Rodriguez S."/>
            <person name="Vences A."/>
            <person name="Barja J.L."/>
            <person name="Toranzo A.E."/>
            <person name="Dubert J."/>
        </authorList>
    </citation>
    <scope>NUCLEOTIDE SEQUENCE</scope>
    <source>
        <strain evidence="4">3454</strain>
    </source>
</reference>
<dbReference type="InterPro" id="IPR052163">
    <property type="entry name" value="DGC-Regulatory_Protein"/>
</dbReference>
<protein>
    <submittedName>
        <fullName evidence="5">Diguanylate cyclase</fullName>
    </submittedName>
    <submittedName>
        <fullName evidence="4">GGDEF domain-containing protein</fullName>
    </submittedName>
</protein>
<dbReference type="SMART" id="SM00267">
    <property type="entry name" value="GGDEF"/>
    <property type="match status" value="1"/>
</dbReference>
<dbReference type="InterPro" id="IPR003660">
    <property type="entry name" value="HAMP_dom"/>
</dbReference>
<dbReference type="PROSITE" id="PS50885">
    <property type="entry name" value="HAMP"/>
    <property type="match status" value="1"/>
</dbReference>
<keyword evidence="7" id="KW-1185">Reference proteome</keyword>
<dbReference type="AlphaFoldDB" id="A0A178JIM0"/>
<dbReference type="InterPro" id="IPR043128">
    <property type="entry name" value="Rev_trsase/Diguanyl_cyclase"/>
</dbReference>
<dbReference type="InterPro" id="IPR000160">
    <property type="entry name" value="GGDEF_dom"/>
</dbReference>
<dbReference type="GeneID" id="78075987"/>
<keyword evidence="1" id="KW-0812">Transmembrane</keyword>
<evidence type="ECO:0000259" key="3">
    <source>
        <dbReference type="PROSITE" id="PS50887"/>
    </source>
</evidence>
<evidence type="ECO:0000259" key="2">
    <source>
        <dbReference type="PROSITE" id="PS50885"/>
    </source>
</evidence>
<accession>A0A178JIM0</accession>
<organism evidence="5 6">
    <name type="scientific">Vibrio europaeus</name>
    <dbReference type="NCBI Taxonomy" id="300876"/>
    <lineage>
        <taxon>Bacteria</taxon>
        <taxon>Pseudomonadati</taxon>
        <taxon>Pseudomonadota</taxon>
        <taxon>Gammaproteobacteria</taxon>
        <taxon>Vibrionales</taxon>
        <taxon>Vibrionaceae</taxon>
        <taxon>Vibrio</taxon>
        <taxon>Vibrio oreintalis group</taxon>
    </lineage>
</organism>
<reference evidence="5 6" key="1">
    <citation type="submission" date="2016-03" db="EMBL/GenBank/DDBJ databases">
        <title>Draft genome sequence of the Vibrio tubiashii subs. europaeus.</title>
        <authorList>
            <person name="Spinard E."/>
            <person name="Dubert J."/>
            <person name="Nelson D.R."/>
            <person name="Barja J.L."/>
        </authorList>
    </citation>
    <scope>NUCLEOTIDE SEQUENCE [LARGE SCALE GENOMIC DNA]</scope>
    <source>
        <strain evidence="6">PP-638</strain>
        <strain evidence="5">PP2-638</strain>
    </source>
</reference>
<comment type="caution">
    <text evidence="5">The sequence shown here is derived from an EMBL/GenBank/DDBJ whole genome shotgun (WGS) entry which is preliminary data.</text>
</comment>
<dbReference type="PANTHER" id="PTHR46663">
    <property type="entry name" value="DIGUANYLATE CYCLASE DGCT-RELATED"/>
    <property type="match status" value="1"/>
</dbReference>
<feature type="domain" description="HAMP" evidence="2">
    <location>
        <begin position="171"/>
        <end position="225"/>
    </location>
</feature>
<dbReference type="CDD" id="cd01949">
    <property type="entry name" value="GGDEF"/>
    <property type="match status" value="1"/>
</dbReference>
<dbReference type="Gene3D" id="6.10.340.10">
    <property type="match status" value="1"/>
</dbReference>
<evidence type="ECO:0000313" key="4">
    <source>
        <dbReference type="EMBL" id="MDC5741150.1"/>
    </source>
</evidence>
<dbReference type="SMART" id="SM00304">
    <property type="entry name" value="HAMP"/>
    <property type="match status" value="1"/>
</dbReference>
<dbReference type="PROSITE" id="PS50887">
    <property type="entry name" value="GGDEF"/>
    <property type="match status" value="1"/>
</dbReference>
<dbReference type="InterPro" id="IPR029787">
    <property type="entry name" value="Nucleotide_cyclase"/>
</dbReference>
<dbReference type="OrthoDB" id="5905478at2"/>
<evidence type="ECO:0000256" key="1">
    <source>
        <dbReference type="SAM" id="Phobius"/>
    </source>
</evidence>
<name>A0A178JIM0_9VIBR</name>